<name>A0A1H8UMW8_9PROT</name>
<evidence type="ECO:0000313" key="2">
    <source>
        <dbReference type="Proteomes" id="UP000198814"/>
    </source>
</evidence>
<dbReference type="STRING" id="42354.SAMN05216333_1381"/>
<dbReference type="PROSITE" id="PS51257">
    <property type="entry name" value="PROKAR_LIPOPROTEIN"/>
    <property type="match status" value="1"/>
</dbReference>
<reference evidence="2" key="1">
    <citation type="submission" date="2016-10" db="EMBL/GenBank/DDBJ databases">
        <authorList>
            <person name="Varghese N."/>
            <person name="Submissions S."/>
        </authorList>
    </citation>
    <scope>NUCLEOTIDE SEQUENCE [LARGE SCALE GENOMIC DNA]</scope>
    <source>
        <strain evidence="2">Nm76</strain>
    </source>
</reference>
<dbReference type="AlphaFoldDB" id="A0A1H8UMW8"/>
<protein>
    <recommendedName>
        <fullName evidence="3">Peptidylprolyl isomerase</fullName>
    </recommendedName>
</protein>
<proteinExistence type="predicted"/>
<sequence>MELFRPTNLFFCFILLLSACQDGNNPIAPREQVPAPVALPAAVERPVSYHAEIRPILEAKCLSCHSCYDAPCQLKLESSEGLLRGAFRESIYVGARKEA</sequence>
<dbReference type="Proteomes" id="UP000198814">
    <property type="component" value="Unassembled WGS sequence"/>
</dbReference>
<gene>
    <name evidence="1" type="ORF">SAMN05216333_1381</name>
</gene>
<evidence type="ECO:0008006" key="3">
    <source>
        <dbReference type="Google" id="ProtNLM"/>
    </source>
</evidence>
<organism evidence="1 2">
    <name type="scientific">Nitrosomonas oligotropha</name>
    <dbReference type="NCBI Taxonomy" id="42354"/>
    <lineage>
        <taxon>Bacteria</taxon>
        <taxon>Pseudomonadati</taxon>
        <taxon>Pseudomonadota</taxon>
        <taxon>Betaproteobacteria</taxon>
        <taxon>Nitrosomonadales</taxon>
        <taxon>Nitrosomonadaceae</taxon>
        <taxon>Nitrosomonas</taxon>
    </lineage>
</organism>
<feature type="non-terminal residue" evidence="1">
    <location>
        <position position="99"/>
    </location>
</feature>
<evidence type="ECO:0000313" key="1">
    <source>
        <dbReference type="EMBL" id="SEP04323.1"/>
    </source>
</evidence>
<dbReference type="EMBL" id="FODO01000038">
    <property type="protein sequence ID" value="SEP04323.1"/>
    <property type="molecule type" value="Genomic_DNA"/>
</dbReference>
<accession>A0A1H8UMW8</accession>
<keyword evidence="2" id="KW-1185">Reference proteome</keyword>